<dbReference type="RefSeq" id="WP_002298530.1">
    <property type="nucleotide sequence ID" value="NZ_AP027221.1"/>
</dbReference>
<dbReference type="GO" id="GO:0019350">
    <property type="term" value="P:teichoic acid biosynthetic process"/>
    <property type="evidence" value="ECO:0007669"/>
    <property type="project" value="InterPro"/>
</dbReference>
<feature type="domain" description="Cytidyltransferase-like" evidence="3">
    <location>
        <begin position="5"/>
        <end position="127"/>
    </location>
</feature>
<dbReference type="InterPro" id="IPR004821">
    <property type="entry name" value="Cyt_trans-like"/>
</dbReference>
<evidence type="ECO:0000259" key="3">
    <source>
        <dbReference type="Pfam" id="PF01467"/>
    </source>
</evidence>
<dbReference type="Proteomes" id="UP000289562">
    <property type="component" value="Unassembled WGS sequence"/>
</dbReference>
<evidence type="ECO:0000313" key="5">
    <source>
        <dbReference type="EMBL" id="RXU91294.1"/>
    </source>
</evidence>
<evidence type="ECO:0000256" key="2">
    <source>
        <dbReference type="ARBA" id="ARBA00022695"/>
    </source>
</evidence>
<proteinExistence type="predicted"/>
<dbReference type="Gene3D" id="3.40.50.620">
    <property type="entry name" value="HUPs"/>
    <property type="match status" value="1"/>
</dbReference>
<dbReference type="NCBIfam" id="TIGR01518">
    <property type="entry name" value="g3p_cytidyltrns"/>
    <property type="match status" value="1"/>
</dbReference>
<accession>A0A1L2GNZ1</accession>
<keyword evidence="1" id="KW-0808">Transferase</keyword>
<reference evidence="4 6" key="2">
    <citation type="submission" date="2018-05" db="EMBL/GenBank/DDBJ databases">
        <title>Vancomycin-resistant Enterococcus faecium strain from Chelyabinsk, Russia.</title>
        <authorList>
            <person name="Gostev V."/>
            <person name="Goncharov A."/>
            <person name="Kolodzhieva V."/>
            <person name="Suvorov A."/>
            <person name="Sidorenko S."/>
            <person name="Zueva L."/>
        </authorList>
    </citation>
    <scope>NUCLEOTIDE SEQUENCE [LARGE SCALE GENOMIC DNA]</scope>
    <source>
        <strain evidence="4 6">20</strain>
    </source>
</reference>
<name>A0A1L2GNZ1_ENTFC</name>
<evidence type="ECO:0000313" key="6">
    <source>
        <dbReference type="Proteomes" id="UP000249070"/>
    </source>
</evidence>
<protein>
    <submittedName>
        <fullName evidence="5">Glycerol-3-phosphate cytidylyltransferase</fullName>
    </submittedName>
</protein>
<dbReference type="EMBL" id="QHGU01000159">
    <property type="protein sequence ID" value="PZM52616.1"/>
    <property type="molecule type" value="Genomic_DNA"/>
</dbReference>
<dbReference type="Pfam" id="PF01467">
    <property type="entry name" value="CTP_transf_like"/>
    <property type="match status" value="1"/>
</dbReference>
<dbReference type="SUPFAM" id="SSF52374">
    <property type="entry name" value="Nucleotidylyl transferase"/>
    <property type="match status" value="1"/>
</dbReference>
<reference evidence="5 7" key="1">
    <citation type="submission" date="2017-12" db="EMBL/GenBank/DDBJ databases">
        <title>A pool of 800 enterococci isolated from chicken carcass rinse samples from New Zealand.</title>
        <authorList>
            <person name="Zhang J."/>
            <person name="Rogers L."/>
            <person name="Midwinter A."/>
            <person name="French N."/>
        </authorList>
    </citation>
    <scope>NUCLEOTIDE SEQUENCE [LARGE SCALE GENOMIC DNA]</scope>
    <source>
        <strain evidence="5 7">EN697</strain>
    </source>
</reference>
<gene>
    <name evidence="5" type="primary">tagD</name>
    <name evidence="5" type="ORF">CYQ77_01815</name>
    <name evidence="4" type="ORF">DKP91_15135</name>
</gene>
<dbReference type="Proteomes" id="UP000249070">
    <property type="component" value="Unassembled WGS sequence"/>
</dbReference>
<dbReference type="AlphaFoldDB" id="A0A1L2GNZ1"/>
<dbReference type="GO" id="GO:0046872">
    <property type="term" value="F:metal ion binding"/>
    <property type="evidence" value="ECO:0007669"/>
    <property type="project" value="InterPro"/>
</dbReference>
<dbReference type="InterPro" id="IPR050385">
    <property type="entry name" value="Archaeal_FAD_synthase"/>
</dbReference>
<dbReference type="EMBL" id="PJVH01000003">
    <property type="protein sequence ID" value="RXU91294.1"/>
    <property type="molecule type" value="Genomic_DNA"/>
</dbReference>
<evidence type="ECO:0000313" key="4">
    <source>
        <dbReference type="EMBL" id="PZM52616.1"/>
    </source>
</evidence>
<dbReference type="PANTHER" id="PTHR43793:SF1">
    <property type="entry name" value="FAD SYNTHASE"/>
    <property type="match status" value="1"/>
</dbReference>
<dbReference type="GO" id="GO:0047348">
    <property type="term" value="F:glycerol-3-phosphate cytidylyltransferase activity"/>
    <property type="evidence" value="ECO:0007669"/>
    <property type="project" value="InterPro"/>
</dbReference>
<comment type="caution">
    <text evidence="5">The sequence shown here is derived from an EMBL/GenBank/DDBJ whole genome shotgun (WGS) entry which is preliminary data.</text>
</comment>
<sequence length="136" mass="16192">MKRVITYGTFDLLHYGHINLLKRAKQYGDYLIVALSTDEFNWNAKQKKCYFSYEKRKQLLEAIRYVDLVIPEENWEQKVKDIKEYHADYFVMGDDWAGQFDELEQLTDAQVIYLPRTPEISTTQIKNELNSLNSDK</sequence>
<keyword evidence="2 5" id="KW-0548">Nucleotidyltransferase</keyword>
<dbReference type="NCBIfam" id="TIGR00125">
    <property type="entry name" value="cyt_tran_rel"/>
    <property type="match status" value="1"/>
</dbReference>
<dbReference type="InterPro" id="IPR006409">
    <property type="entry name" value="G3P_cytidylTrfase"/>
</dbReference>
<dbReference type="GO" id="GO:0005737">
    <property type="term" value="C:cytoplasm"/>
    <property type="evidence" value="ECO:0007669"/>
    <property type="project" value="InterPro"/>
</dbReference>
<organism evidence="5 7">
    <name type="scientific">Enterococcus faecium</name>
    <name type="common">Streptococcus faecium</name>
    <dbReference type="NCBI Taxonomy" id="1352"/>
    <lineage>
        <taxon>Bacteria</taxon>
        <taxon>Bacillati</taxon>
        <taxon>Bacillota</taxon>
        <taxon>Bacilli</taxon>
        <taxon>Lactobacillales</taxon>
        <taxon>Enterococcaceae</taxon>
        <taxon>Enterococcus</taxon>
    </lineage>
</organism>
<dbReference type="PANTHER" id="PTHR43793">
    <property type="entry name" value="FAD SYNTHASE"/>
    <property type="match status" value="1"/>
</dbReference>
<evidence type="ECO:0000313" key="7">
    <source>
        <dbReference type="Proteomes" id="UP000289562"/>
    </source>
</evidence>
<evidence type="ECO:0000256" key="1">
    <source>
        <dbReference type="ARBA" id="ARBA00022679"/>
    </source>
</evidence>
<dbReference type="InterPro" id="IPR014729">
    <property type="entry name" value="Rossmann-like_a/b/a_fold"/>
</dbReference>